<dbReference type="PANTHER" id="PTHR38045">
    <property type="entry name" value="CHROMOSOME 1, WHOLE GENOME SHOTGUN SEQUENCE"/>
    <property type="match status" value="1"/>
</dbReference>
<name>A0A1I1J5Q7_9SPHI</name>
<accession>A0A1I1J5Q7</accession>
<dbReference type="InterPro" id="IPR008929">
    <property type="entry name" value="Chondroitin_lyas"/>
</dbReference>
<dbReference type="InterPro" id="IPR012480">
    <property type="entry name" value="Hepar_II_III_C"/>
</dbReference>
<feature type="domain" description="Heparinase II/III-like C-terminal" evidence="2">
    <location>
        <begin position="403"/>
        <end position="552"/>
    </location>
</feature>
<dbReference type="Proteomes" id="UP000199577">
    <property type="component" value="Unassembled WGS sequence"/>
</dbReference>
<dbReference type="Gene3D" id="2.70.98.70">
    <property type="match status" value="1"/>
</dbReference>
<keyword evidence="4" id="KW-1185">Reference proteome</keyword>
<dbReference type="SUPFAM" id="SSF48230">
    <property type="entry name" value="Chondroitin AC/alginate lyase"/>
    <property type="match status" value="1"/>
</dbReference>
<sequence>MKNFVLLLCVLAAGHSAKGNGLYKDDGSSPQTQNLQLFGKTIAPHPRLLFTTTEEETLVNTIGVNPLFSGLRSHLRKHADSLLTSPLLSAPNNLTKSREHVYRMITLSLAHRLFGEKRYLDKAIANLMNICAFPSWNPEHYLDVAETTTAVAIGYDWLYHDLDEKHRAVIVEAIEEKALKLALPVYRQEGNNGSWAKRETNWNVVCNSGMIMGALAIAESNVKLAEEIIRHAVKYPVNCMKHYAPDGVCYEGPGYWEYTNIYLAIMLDVLETNIGHSFGIADLDGVSNTAIYYINALSPSKKVFNFANSSAFGNNGQLSSNYSPAFFYFSKRWQQPQVAGYYHEQLREVVNNQVKTPQWHFFLAIPWFDLQVEPEWRKMERLAVFKNVYNPIAVLNGSMEPADECIYLAIKGGAPNQAHQQLDVGHFIVETDGIRWLEDLGSDHYHLPGFWDYSPNGQRWKYFRNTNFSHNTIAIDDKIQYSYGRGYIERFAPASPQPFAVFNMTGGYEKQVQSALRGVKLIDKETVLIQDDISLNRDAQKIIWSAITSADISIVGNAVTLRKGGKQFHIKVLSPKAQLRLEEAKPYTEAEKPITGYNVLKIEVDPALNEFVSLRVAMGRQRDKLNDTYITQADINDWHE</sequence>
<evidence type="ECO:0000313" key="3">
    <source>
        <dbReference type="EMBL" id="SFC43949.1"/>
    </source>
</evidence>
<evidence type="ECO:0000259" key="2">
    <source>
        <dbReference type="Pfam" id="PF07940"/>
    </source>
</evidence>
<dbReference type="OrthoDB" id="175534at2"/>
<protein>
    <submittedName>
        <fullName evidence="3">Heparinase II/III-like protein</fullName>
    </submittedName>
</protein>
<dbReference type="STRING" id="623281.SAMN05421747_11135"/>
<dbReference type="PANTHER" id="PTHR38045:SF1">
    <property type="entry name" value="HEPARINASE II_III-LIKE PROTEIN"/>
    <property type="match status" value="1"/>
</dbReference>
<dbReference type="GO" id="GO:0016829">
    <property type="term" value="F:lyase activity"/>
    <property type="evidence" value="ECO:0007669"/>
    <property type="project" value="InterPro"/>
</dbReference>
<reference evidence="3 4" key="1">
    <citation type="submission" date="2016-10" db="EMBL/GenBank/DDBJ databases">
        <authorList>
            <person name="de Groot N.N."/>
        </authorList>
    </citation>
    <scope>NUCLEOTIDE SEQUENCE [LARGE SCALE GENOMIC DNA]</scope>
    <source>
        <strain evidence="3 4">DSM 22900</strain>
    </source>
</reference>
<evidence type="ECO:0000256" key="1">
    <source>
        <dbReference type="ARBA" id="ARBA00004196"/>
    </source>
</evidence>
<proteinExistence type="predicted"/>
<dbReference type="Pfam" id="PF07940">
    <property type="entry name" value="Hepar_II_III_C"/>
    <property type="match status" value="1"/>
</dbReference>
<dbReference type="GO" id="GO:0030313">
    <property type="term" value="C:cell envelope"/>
    <property type="evidence" value="ECO:0007669"/>
    <property type="project" value="UniProtKB-SubCell"/>
</dbReference>
<dbReference type="Gene3D" id="1.50.10.100">
    <property type="entry name" value="Chondroitin AC/alginate lyase"/>
    <property type="match status" value="1"/>
</dbReference>
<comment type="subcellular location">
    <subcellularLocation>
        <location evidence="1">Cell envelope</location>
    </subcellularLocation>
</comment>
<dbReference type="EMBL" id="FOLL01000011">
    <property type="protein sequence ID" value="SFC43949.1"/>
    <property type="molecule type" value="Genomic_DNA"/>
</dbReference>
<evidence type="ECO:0000313" key="4">
    <source>
        <dbReference type="Proteomes" id="UP000199577"/>
    </source>
</evidence>
<organism evidence="3 4">
    <name type="scientific">Parapedobacter composti</name>
    <dbReference type="NCBI Taxonomy" id="623281"/>
    <lineage>
        <taxon>Bacteria</taxon>
        <taxon>Pseudomonadati</taxon>
        <taxon>Bacteroidota</taxon>
        <taxon>Sphingobacteriia</taxon>
        <taxon>Sphingobacteriales</taxon>
        <taxon>Sphingobacteriaceae</taxon>
        <taxon>Parapedobacter</taxon>
    </lineage>
</organism>
<gene>
    <name evidence="3" type="ORF">SAMN05421747_11135</name>
</gene>
<dbReference type="RefSeq" id="WP_090973877.1">
    <property type="nucleotide sequence ID" value="NZ_FOLL01000011.1"/>
</dbReference>
<dbReference type="AlphaFoldDB" id="A0A1I1J5Q7"/>